<sequence length="423" mass="47320">MCGGGTDSGYRRLTVEEELKEGELSASEDGSSADERLMPQELQESGKHAVNIKSKLPSGISDSLENTEDDDWDAKWRVDVPDRDPLELGPDTKVTEHDTDQFVKQEDTIQFSEQENTNYTTKQEDTVQFSEQDAVQMRPQSSPGDFIGFMEADRDSARHVASRRADILLGHLSDEEGTARARSKGQVPLRGRPERHRLVINYREVDGLDDSNMFCDVCCRDWDGECPVHGPLKVIHDTKAPPGTGDPERDVKTLPRSFSIGHSKISESSTGVWADRDLPARHRLGPYEGTLSTDRRQARTTGYRWKIKKGDRVHHSVNAENPSCSNWLRRVNCARTEEEANLVPFQHRGLIYFRTSKPIPKGSELLVYYGDDSARELTVHSETSGESVTPSPAEPSSSGVLAIAVIADRPMRKMLPPHSRETL</sequence>
<evidence type="ECO:0000259" key="2">
    <source>
        <dbReference type="PROSITE" id="PS50280"/>
    </source>
</evidence>
<comment type="caution">
    <text evidence="3">The sequence shown here is derived from an EMBL/GenBank/DDBJ whole genome shotgun (WGS) entry which is preliminary data.</text>
</comment>
<dbReference type="Proteomes" id="UP000440578">
    <property type="component" value="Unassembled WGS sequence"/>
</dbReference>
<feature type="compositionally biased region" description="Basic and acidic residues" evidence="1">
    <location>
        <begin position="9"/>
        <end position="23"/>
    </location>
</feature>
<dbReference type="GO" id="GO:0032259">
    <property type="term" value="P:methylation"/>
    <property type="evidence" value="ECO:0007669"/>
    <property type="project" value="UniProtKB-KW"/>
</dbReference>
<protein>
    <submittedName>
        <fullName evidence="3">Putative histone-lysine N-methyltransferase PRDM7</fullName>
    </submittedName>
</protein>
<feature type="region of interest" description="Disordered" evidence="1">
    <location>
        <begin position="1"/>
        <end position="97"/>
    </location>
</feature>
<keyword evidence="3" id="KW-0489">Methyltransferase</keyword>
<evidence type="ECO:0000256" key="1">
    <source>
        <dbReference type="SAM" id="MobiDB-lite"/>
    </source>
</evidence>
<dbReference type="GO" id="GO:0008276">
    <property type="term" value="F:protein methyltransferase activity"/>
    <property type="evidence" value="ECO:0007669"/>
    <property type="project" value="UniProtKB-ARBA"/>
</dbReference>
<keyword evidence="3" id="KW-0808">Transferase</keyword>
<evidence type="ECO:0000313" key="3">
    <source>
        <dbReference type="EMBL" id="KAF0307632.1"/>
    </source>
</evidence>
<feature type="compositionally biased region" description="Basic and acidic residues" evidence="1">
    <location>
        <begin position="73"/>
        <end position="86"/>
    </location>
</feature>
<reference evidence="3 4" key="1">
    <citation type="submission" date="2019-07" db="EMBL/GenBank/DDBJ databases">
        <title>Draft genome assembly of a fouling barnacle, Amphibalanus amphitrite (Darwin, 1854): The first reference genome for Thecostraca.</title>
        <authorList>
            <person name="Kim W."/>
        </authorList>
    </citation>
    <scope>NUCLEOTIDE SEQUENCE [LARGE SCALE GENOMIC DNA]</scope>
    <source>
        <strain evidence="3">SNU_AA5</strain>
        <tissue evidence="3">Soma without cirri and trophi</tissue>
    </source>
</reference>
<dbReference type="GO" id="GO:0008757">
    <property type="term" value="F:S-adenosylmethionine-dependent methyltransferase activity"/>
    <property type="evidence" value="ECO:0007669"/>
    <property type="project" value="UniProtKB-ARBA"/>
</dbReference>
<dbReference type="InterPro" id="IPR001214">
    <property type="entry name" value="SET_dom"/>
</dbReference>
<evidence type="ECO:0000313" key="4">
    <source>
        <dbReference type="Proteomes" id="UP000440578"/>
    </source>
</evidence>
<gene>
    <name evidence="3" type="primary">PRDM7_7</name>
    <name evidence="3" type="ORF">FJT64_021064</name>
</gene>
<proteinExistence type="predicted"/>
<dbReference type="Gene3D" id="2.170.270.10">
    <property type="entry name" value="SET domain"/>
    <property type="match status" value="1"/>
</dbReference>
<dbReference type="PROSITE" id="PS50280">
    <property type="entry name" value="SET"/>
    <property type="match status" value="1"/>
</dbReference>
<organism evidence="3 4">
    <name type="scientific">Amphibalanus amphitrite</name>
    <name type="common">Striped barnacle</name>
    <name type="synonym">Balanus amphitrite</name>
    <dbReference type="NCBI Taxonomy" id="1232801"/>
    <lineage>
        <taxon>Eukaryota</taxon>
        <taxon>Metazoa</taxon>
        <taxon>Ecdysozoa</taxon>
        <taxon>Arthropoda</taxon>
        <taxon>Crustacea</taxon>
        <taxon>Multicrustacea</taxon>
        <taxon>Cirripedia</taxon>
        <taxon>Thoracica</taxon>
        <taxon>Thoracicalcarea</taxon>
        <taxon>Balanomorpha</taxon>
        <taxon>Balanoidea</taxon>
        <taxon>Balanidae</taxon>
        <taxon>Amphibalaninae</taxon>
        <taxon>Amphibalanus</taxon>
    </lineage>
</organism>
<dbReference type="GO" id="GO:0008170">
    <property type="term" value="F:N-methyltransferase activity"/>
    <property type="evidence" value="ECO:0007669"/>
    <property type="project" value="UniProtKB-ARBA"/>
</dbReference>
<accession>A0A6A4WZK5</accession>
<dbReference type="AlphaFoldDB" id="A0A6A4WZK5"/>
<feature type="domain" description="SET" evidence="2">
    <location>
        <begin position="256"/>
        <end position="370"/>
    </location>
</feature>
<dbReference type="SUPFAM" id="SSF82199">
    <property type="entry name" value="SET domain"/>
    <property type="match status" value="1"/>
</dbReference>
<dbReference type="OrthoDB" id="6077919at2759"/>
<name>A0A6A4WZK5_AMPAM</name>
<dbReference type="EMBL" id="VIIS01000555">
    <property type="protein sequence ID" value="KAF0307632.1"/>
    <property type="molecule type" value="Genomic_DNA"/>
</dbReference>
<keyword evidence="4" id="KW-1185">Reference proteome</keyword>
<dbReference type="Pfam" id="PF21549">
    <property type="entry name" value="PRDM2_PR"/>
    <property type="match status" value="1"/>
</dbReference>
<dbReference type="InterPro" id="IPR046341">
    <property type="entry name" value="SET_dom_sf"/>
</dbReference>